<dbReference type="InterPro" id="IPR050523">
    <property type="entry name" value="AKR_Detox_Biosynth"/>
</dbReference>
<dbReference type="PANTHER" id="PTHR43364:SF4">
    <property type="entry name" value="NAD(P)-LINKED OXIDOREDUCTASE SUPERFAMILY PROTEIN"/>
    <property type="match status" value="1"/>
</dbReference>
<reference evidence="3 4" key="1">
    <citation type="journal article" date="2013" name="PLoS Genet.">
        <title>The genome and development-dependent transcriptomes of Pyronema confluens: a window into fungal evolution.</title>
        <authorList>
            <person name="Traeger S."/>
            <person name="Altegoer F."/>
            <person name="Freitag M."/>
            <person name="Gabaldon T."/>
            <person name="Kempken F."/>
            <person name="Kumar A."/>
            <person name="Marcet-Houben M."/>
            <person name="Poggeler S."/>
            <person name="Stajich J.E."/>
            <person name="Nowrousian M."/>
        </authorList>
    </citation>
    <scope>NUCLEOTIDE SEQUENCE [LARGE SCALE GENOMIC DNA]</scope>
    <source>
        <strain evidence="4">CBS 100304</strain>
        <tissue evidence="3">Vegetative mycelium</tissue>
    </source>
</reference>
<sequence>MAARKTPAIILGGASFGTGTAFSTPETAAAALSLFSQHSSTEIDTAARYPPGNPGSSEALLGPLSKTHGFKISTKIMVNPGAAGGALSRENVLASVKASLERLKLDKVDILYAHMADRVTPMEEQAAAFDEIYKMGLFERFGISNWTLEEVKQLVKVCEEKGFVKPAVYQGLYNAVSRHREVEMIPTLREMGIAFYAYSPAAGGFFTGAMTKNEGLEGTRFQRGNPFGDFQRPWYDKPEIHEAYGVIAKATEEAGINGVEAALRWILFHSILGEKDGIIMGASKIEQMEQNLKCVEKGPLPKEVVDAFEKAWEIIWKVEGEK</sequence>
<protein>
    <submittedName>
        <fullName evidence="3">Similar to Aflatoxin B1 aldehyde reductase member 3 acc. no. P38918</fullName>
    </submittedName>
</protein>
<dbReference type="EMBL" id="HF935650">
    <property type="protein sequence ID" value="CCX31779.1"/>
    <property type="molecule type" value="Genomic_DNA"/>
</dbReference>
<dbReference type="Gene3D" id="3.20.20.100">
    <property type="entry name" value="NADP-dependent oxidoreductase domain"/>
    <property type="match status" value="1"/>
</dbReference>
<dbReference type="CDD" id="cd19075">
    <property type="entry name" value="AKR_AKR7A1-5"/>
    <property type="match status" value="1"/>
</dbReference>
<proteinExistence type="predicted"/>
<name>U4LI49_PYROM</name>
<dbReference type="InterPro" id="IPR023210">
    <property type="entry name" value="NADP_OxRdtase_dom"/>
</dbReference>
<dbReference type="OMA" id="EGHYNAI"/>
<evidence type="ECO:0000259" key="2">
    <source>
        <dbReference type="Pfam" id="PF00248"/>
    </source>
</evidence>
<dbReference type="Proteomes" id="UP000018144">
    <property type="component" value="Unassembled WGS sequence"/>
</dbReference>
<dbReference type="PANTHER" id="PTHR43364">
    <property type="entry name" value="NADH-SPECIFIC METHYLGLYOXAL REDUCTASE-RELATED"/>
    <property type="match status" value="1"/>
</dbReference>
<feature type="domain" description="NADP-dependent oxidoreductase" evidence="2">
    <location>
        <begin position="9"/>
        <end position="312"/>
    </location>
</feature>
<dbReference type="Pfam" id="PF00248">
    <property type="entry name" value="Aldo_ket_red"/>
    <property type="match status" value="1"/>
</dbReference>
<dbReference type="AlphaFoldDB" id="U4LI49"/>
<organism evidence="3 4">
    <name type="scientific">Pyronema omphalodes (strain CBS 100304)</name>
    <name type="common">Pyronema confluens</name>
    <dbReference type="NCBI Taxonomy" id="1076935"/>
    <lineage>
        <taxon>Eukaryota</taxon>
        <taxon>Fungi</taxon>
        <taxon>Dikarya</taxon>
        <taxon>Ascomycota</taxon>
        <taxon>Pezizomycotina</taxon>
        <taxon>Pezizomycetes</taxon>
        <taxon>Pezizales</taxon>
        <taxon>Pyronemataceae</taxon>
        <taxon>Pyronema</taxon>
    </lineage>
</organism>
<dbReference type="OrthoDB" id="48988at2759"/>
<dbReference type="SUPFAM" id="SSF51430">
    <property type="entry name" value="NAD(P)-linked oxidoreductase"/>
    <property type="match status" value="1"/>
</dbReference>
<accession>U4LI49</accession>
<evidence type="ECO:0000313" key="4">
    <source>
        <dbReference type="Proteomes" id="UP000018144"/>
    </source>
</evidence>
<evidence type="ECO:0000256" key="1">
    <source>
        <dbReference type="ARBA" id="ARBA00023002"/>
    </source>
</evidence>
<evidence type="ECO:0000313" key="3">
    <source>
        <dbReference type="EMBL" id="CCX31779.1"/>
    </source>
</evidence>
<gene>
    <name evidence="3" type="ORF">PCON_11423</name>
</gene>
<keyword evidence="1" id="KW-0560">Oxidoreductase</keyword>
<dbReference type="STRING" id="1076935.U4LI49"/>
<dbReference type="GO" id="GO:0016491">
    <property type="term" value="F:oxidoreductase activity"/>
    <property type="evidence" value="ECO:0007669"/>
    <property type="project" value="UniProtKB-KW"/>
</dbReference>
<dbReference type="eggNOG" id="ENOG502SMNT">
    <property type="taxonomic scope" value="Eukaryota"/>
</dbReference>
<dbReference type="InterPro" id="IPR036812">
    <property type="entry name" value="NAD(P)_OxRdtase_dom_sf"/>
</dbReference>
<keyword evidence="4" id="KW-1185">Reference proteome</keyword>